<gene>
    <name evidence="2" type="ORF">PIB30_051596</name>
</gene>
<reference evidence="2 3" key="1">
    <citation type="journal article" date="2023" name="Plants (Basel)">
        <title>Bridging the Gap: Combining Genomics and Transcriptomics Approaches to Understand Stylosanthes scabra, an Orphan Legume from the Brazilian Caatinga.</title>
        <authorList>
            <person name="Ferreira-Neto J.R.C."/>
            <person name="da Silva M.D."/>
            <person name="Binneck E."/>
            <person name="de Melo N.F."/>
            <person name="da Silva R.H."/>
            <person name="de Melo A.L.T.M."/>
            <person name="Pandolfi V."/>
            <person name="Bustamante F.O."/>
            <person name="Brasileiro-Vidal A.C."/>
            <person name="Benko-Iseppon A.M."/>
        </authorList>
    </citation>
    <scope>NUCLEOTIDE SEQUENCE [LARGE SCALE GENOMIC DNA]</scope>
    <source>
        <tissue evidence="2">Leaves</tissue>
    </source>
</reference>
<evidence type="ECO:0000313" key="3">
    <source>
        <dbReference type="Proteomes" id="UP001341840"/>
    </source>
</evidence>
<organism evidence="2 3">
    <name type="scientific">Stylosanthes scabra</name>
    <dbReference type="NCBI Taxonomy" id="79078"/>
    <lineage>
        <taxon>Eukaryota</taxon>
        <taxon>Viridiplantae</taxon>
        <taxon>Streptophyta</taxon>
        <taxon>Embryophyta</taxon>
        <taxon>Tracheophyta</taxon>
        <taxon>Spermatophyta</taxon>
        <taxon>Magnoliopsida</taxon>
        <taxon>eudicotyledons</taxon>
        <taxon>Gunneridae</taxon>
        <taxon>Pentapetalae</taxon>
        <taxon>rosids</taxon>
        <taxon>fabids</taxon>
        <taxon>Fabales</taxon>
        <taxon>Fabaceae</taxon>
        <taxon>Papilionoideae</taxon>
        <taxon>50 kb inversion clade</taxon>
        <taxon>dalbergioids sensu lato</taxon>
        <taxon>Dalbergieae</taxon>
        <taxon>Pterocarpus clade</taxon>
        <taxon>Stylosanthes</taxon>
    </lineage>
</organism>
<dbReference type="PANTHER" id="PTHR36037">
    <property type="entry name" value="RNA-DIRECTED DNA POLYMERASE (REVERSE TRANSCRIPTASE)-RELATED FAMILY PROTEIN"/>
    <property type="match status" value="1"/>
</dbReference>
<evidence type="ECO:0000256" key="1">
    <source>
        <dbReference type="SAM" id="Coils"/>
    </source>
</evidence>
<dbReference type="PANTHER" id="PTHR36037:SF1">
    <property type="entry name" value="RNA-DIRECTED DNA POLYMERASE (REVERSE TRANSCRIPTASE)-RELATED FAMILY PROTEIN"/>
    <property type="match status" value="1"/>
</dbReference>
<keyword evidence="3" id="KW-1185">Reference proteome</keyword>
<evidence type="ECO:0000313" key="2">
    <source>
        <dbReference type="EMBL" id="MED6196893.1"/>
    </source>
</evidence>
<dbReference type="EMBL" id="JASCZI010211815">
    <property type="protein sequence ID" value="MED6196893.1"/>
    <property type="molecule type" value="Genomic_DNA"/>
</dbReference>
<comment type="caution">
    <text evidence="2">The sequence shown here is derived from an EMBL/GenBank/DDBJ whole genome shotgun (WGS) entry which is preliminary data.</text>
</comment>
<feature type="coiled-coil region" evidence="1">
    <location>
        <begin position="61"/>
        <end position="113"/>
    </location>
</feature>
<accession>A0ABU6XJC0</accession>
<name>A0ABU6XJC0_9FABA</name>
<dbReference type="Proteomes" id="UP001341840">
    <property type="component" value="Unassembled WGS sequence"/>
</dbReference>
<protein>
    <submittedName>
        <fullName evidence="2">Uncharacterized protein</fullName>
    </submittedName>
</protein>
<proteinExistence type="predicted"/>
<sequence>MAEAAEASALRSQIEEIQKLCIEEELDPSNAYPLLEECALHVQSRVDQALAESSDLAHLTEQDFDACMEHLKEELNKVEAESTNVAKEIEHLVENHNDDYNLLQAKLEQIKCSLDYVTSKDLEIEDNSEATDSSVLKDDHTTLTVANLDTYLEYLQLETEVHVMKSVVESLEDLQCKFKWFDAFNQIEDALTGLKVLAFEDNCLRLSLRTYMPKLEGLSCLSRVQDTIDVSELNHELLIEVYEGTLKLKNVQVFPPNNIHVSDIVDNAKSLSKSSLQSFITKVQDRIILSTLRSLVVKDANKSRHVFEYLDKDETIVAHIAGGVEAYIKLCHGWPLFASPLTLISVKGSDSLRGTSLSFHANVEKLANSLDNDIRLNILSFADAVEKLLKEAVVFGSSSR</sequence>
<keyword evidence="1" id="KW-0175">Coiled coil</keyword>